<sequence>MVHTIYMFFTMQTASVKDDVPAPVAVEAPGAKETSKAASRRSSETAIAAKAEKVSEPSAKPKRSGLDGSLWADLEEEDEFQEVLAAKLQQSEGAAPSASSKPEKPAPAKEEVQMQPEADAGDADAQRTKKKAKAKKVREGAARKDEAPNPWAARIRSCGKAKDLEGALQVVEEALSSGVSSRQHQEIQNALLHALIQCGDAAGETATELFNQLKAEKKADVVTFNIMLRSLLCAGKRDEAQFLLRDMREHGLSANKVTIAELLSDRTRANDAEGVWRIVDWMQSTEFGITNAACSILLKRITAESPAEEVDRTFALIEQLSEPLDEALCSQAVEAAVRTQKTQLASRFMDTLGTLRSKKTSGSAATFGSMIKLHGQNTDLQQVWSTWKLMHEKGISPSSVTLGCMVEALVNCSSVEEAAKLVRETASNGDSSILNTVIYSSIIKGFAQAKQAEKCFRTLEEMEAQGIPGNTITYNTLLDACAKCGTMSRVPAIFEKMKQSDVEPDRITYSTLIKGYCVAGELDCAFKLFEELKADGKLDLDEIVYNSLLDGCSRKQKPQKAMEYLQDMISVGIQPSNYTLSIMVKLLGRAKRLNEALKLAEDYRQEFNLKLNVQVFTCLMQACLLNKKVQKALDIYKEMIGELGRLPDRKAHTVLVDGCLNAGAFEEAVQVCRCAYGFGSPELSVRGSITVGVEPKALSDLANKVAAGRVGSVEEVMEVFDVADPSGKLRAKASTQRERPGATGSAKAEEGWKGAAKQRKKEGGEEKWDWDSWSWDQWDNNKSRSWKGEWTKKSRGR</sequence>
<evidence type="ECO:0000256" key="2">
    <source>
        <dbReference type="PROSITE-ProRule" id="PRU00708"/>
    </source>
</evidence>
<dbReference type="InterPro" id="IPR002885">
    <property type="entry name" value="PPR_rpt"/>
</dbReference>
<feature type="repeat" description="PPR" evidence="2">
    <location>
        <begin position="470"/>
        <end position="504"/>
    </location>
</feature>
<dbReference type="Pfam" id="PF01535">
    <property type="entry name" value="PPR"/>
    <property type="match status" value="3"/>
</dbReference>
<feature type="repeat" description="PPR" evidence="2">
    <location>
        <begin position="505"/>
        <end position="539"/>
    </location>
</feature>
<evidence type="ECO:0000313" key="8">
    <source>
        <dbReference type="Proteomes" id="UP001152797"/>
    </source>
</evidence>
<protein>
    <submittedName>
        <fullName evidence="7">Pentatricopeptide repeat-containing protein, mitochondrial</fullName>
    </submittedName>
</protein>
<dbReference type="Gene3D" id="1.25.40.10">
    <property type="entry name" value="Tetratricopeptide repeat domain"/>
    <property type="match status" value="4"/>
</dbReference>
<dbReference type="InterPro" id="IPR011990">
    <property type="entry name" value="TPR-like_helical_dom_sf"/>
</dbReference>
<feature type="repeat" description="PPR" evidence="2">
    <location>
        <begin position="435"/>
        <end position="469"/>
    </location>
</feature>
<feature type="domain" description="PROP1-like PPR" evidence="4">
    <location>
        <begin position="150"/>
        <end position="310"/>
    </location>
</feature>
<dbReference type="PANTHER" id="PTHR47939:SF13">
    <property type="entry name" value="OS03G0201400 PROTEIN"/>
    <property type="match status" value="1"/>
</dbReference>
<dbReference type="SUPFAM" id="SSF81901">
    <property type="entry name" value="HCP-like"/>
    <property type="match status" value="1"/>
</dbReference>
<evidence type="ECO:0000259" key="4">
    <source>
        <dbReference type="Pfam" id="PF17177"/>
    </source>
</evidence>
<feature type="repeat" description="PPR" evidence="2">
    <location>
        <begin position="220"/>
        <end position="254"/>
    </location>
</feature>
<dbReference type="Proteomes" id="UP001152797">
    <property type="component" value="Unassembled WGS sequence"/>
</dbReference>
<feature type="region of interest" description="Disordered" evidence="3">
    <location>
        <begin position="729"/>
        <end position="797"/>
    </location>
</feature>
<dbReference type="AlphaFoldDB" id="A0A9P1BJI9"/>
<dbReference type="InterPro" id="IPR050667">
    <property type="entry name" value="PPR-containing_protein"/>
</dbReference>
<evidence type="ECO:0000313" key="6">
    <source>
        <dbReference type="EMBL" id="CAL1127832.1"/>
    </source>
</evidence>
<name>A0A9P1BJI9_9DINO</name>
<dbReference type="Pfam" id="PF17177">
    <property type="entry name" value="PPR_long"/>
    <property type="match status" value="1"/>
</dbReference>
<organism evidence="5">
    <name type="scientific">Cladocopium goreaui</name>
    <dbReference type="NCBI Taxonomy" id="2562237"/>
    <lineage>
        <taxon>Eukaryota</taxon>
        <taxon>Sar</taxon>
        <taxon>Alveolata</taxon>
        <taxon>Dinophyceae</taxon>
        <taxon>Suessiales</taxon>
        <taxon>Symbiodiniaceae</taxon>
        <taxon>Cladocopium</taxon>
    </lineage>
</organism>
<dbReference type="EMBL" id="CAMXCT020000136">
    <property type="protein sequence ID" value="CAL1127832.1"/>
    <property type="molecule type" value="Genomic_DNA"/>
</dbReference>
<proteinExistence type="predicted"/>
<evidence type="ECO:0000256" key="3">
    <source>
        <dbReference type="SAM" id="MobiDB-lite"/>
    </source>
</evidence>
<feature type="compositionally biased region" description="Low complexity" evidence="3">
    <location>
        <begin position="91"/>
        <end position="100"/>
    </location>
</feature>
<accession>A0A9P1BJI9</accession>
<dbReference type="EMBL" id="CAMXCT010000136">
    <property type="protein sequence ID" value="CAI3974457.1"/>
    <property type="molecule type" value="Genomic_DNA"/>
</dbReference>
<dbReference type="PANTHER" id="PTHR47939">
    <property type="entry name" value="MEMBRANE-ASSOCIATED SALT-INDUCIBLE PROTEIN-LIKE"/>
    <property type="match status" value="1"/>
</dbReference>
<dbReference type="NCBIfam" id="TIGR00756">
    <property type="entry name" value="PPR"/>
    <property type="match status" value="7"/>
</dbReference>
<dbReference type="EMBL" id="CAMXCT030000136">
    <property type="protein sequence ID" value="CAL4761769.1"/>
    <property type="molecule type" value="Genomic_DNA"/>
</dbReference>
<dbReference type="OrthoDB" id="185373at2759"/>
<dbReference type="InterPro" id="IPR033443">
    <property type="entry name" value="PROP1-like_PPR_dom"/>
</dbReference>
<feature type="repeat" description="PPR" evidence="2">
    <location>
        <begin position="363"/>
        <end position="397"/>
    </location>
</feature>
<keyword evidence="8" id="KW-1185">Reference proteome</keyword>
<feature type="region of interest" description="Disordered" evidence="3">
    <location>
        <begin position="89"/>
        <end position="148"/>
    </location>
</feature>
<reference evidence="5" key="1">
    <citation type="submission" date="2022-10" db="EMBL/GenBank/DDBJ databases">
        <authorList>
            <person name="Chen Y."/>
            <person name="Dougan E. K."/>
            <person name="Chan C."/>
            <person name="Rhodes N."/>
            <person name="Thang M."/>
        </authorList>
    </citation>
    <scope>NUCLEOTIDE SEQUENCE</scope>
</reference>
<evidence type="ECO:0000313" key="5">
    <source>
        <dbReference type="EMBL" id="CAI3974457.1"/>
    </source>
</evidence>
<reference evidence="6" key="2">
    <citation type="submission" date="2024-04" db="EMBL/GenBank/DDBJ databases">
        <authorList>
            <person name="Chen Y."/>
            <person name="Shah S."/>
            <person name="Dougan E. K."/>
            <person name="Thang M."/>
            <person name="Chan C."/>
        </authorList>
    </citation>
    <scope>NUCLEOTIDE SEQUENCE [LARGE SCALE GENOMIC DNA]</scope>
</reference>
<feature type="compositionally biased region" description="Basic and acidic residues" evidence="3">
    <location>
        <begin position="137"/>
        <end position="147"/>
    </location>
</feature>
<dbReference type="Pfam" id="PF13041">
    <property type="entry name" value="PPR_2"/>
    <property type="match status" value="2"/>
</dbReference>
<evidence type="ECO:0000313" key="7">
    <source>
        <dbReference type="EMBL" id="CAL4761769.1"/>
    </source>
</evidence>
<feature type="repeat" description="PPR" evidence="2">
    <location>
        <begin position="541"/>
        <end position="575"/>
    </location>
</feature>
<feature type="compositionally biased region" description="Basic and acidic residues" evidence="3">
    <location>
        <begin position="101"/>
        <end position="112"/>
    </location>
</feature>
<feature type="compositionally biased region" description="Basic and acidic residues" evidence="3">
    <location>
        <begin position="761"/>
        <end position="770"/>
    </location>
</feature>
<feature type="compositionally biased region" description="Basic and acidic residues" evidence="3">
    <location>
        <begin position="779"/>
        <end position="797"/>
    </location>
</feature>
<keyword evidence="1" id="KW-0677">Repeat</keyword>
<comment type="caution">
    <text evidence="5">The sequence shown here is derived from an EMBL/GenBank/DDBJ whole genome shotgun (WGS) entry which is preliminary data.</text>
</comment>
<gene>
    <name evidence="5" type="ORF">C1SCF055_LOCUS2856</name>
</gene>
<evidence type="ECO:0000256" key="1">
    <source>
        <dbReference type="ARBA" id="ARBA00022737"/>
    </source>
</evidence>
<feature type="region of interest" description="Disordered" evidence="3">
    <location>
        <begin position="27"/>
        <end position="74"/>
    </location>
</feature>
<dbReference type="PROSITE" id="PS51375">
    <property type="entry name" value="PPR"/>
    <property type="match status" value="6"/>
</dbReference>